<dbReference type="Pfam" id="PF12399">
    <property type="entry name" value="BCA_ABC_TP_C"/>
    <property type="match status" value="1"/>
</dbReference>
<dbReference type="AlphaFoldDB" id="A0A7W9TNZ6"/>
<name>A0A7W9TNZ6_CASDE</name>
<protein>
    <submittedName>
        <fullName evidence="6">Branched-chain amino acid transport system ATP-binding protein</fullName>
    </submittedName>
</protein>
<keyword evidence="3" id="KW-0547">Nucleotide-binding</keyword>
<evidence type="ECO:0000256" key="3">
    <source>
        <dbReference type="ARBA" id="ARBA00022741"/>
    </source>
</evidence>
<dbReference type="PANTHER" id="PTHR45772">
    <property type="entry name" value="CONSERVED COMPONENT OF ABC TRANSPORTER FOR NATURAL AMINO ACIDS-RELATED"/>
    <property type="match status" value="1"/>
</dbReference>
<evidence type="ECO:0000256" key="1">
    <source>
        <dbReference type="ARBA" id="ARBA00022448"/>
    </source>
</evidence>
<evidence type="ECO:0000256" key="4">
    <source>
        <dbReference type="ARBA" id="ARBA00022840"/>
    </source>
</evidence>
<dbReference type="EMBL" id="JACHIB010000012">
    <property type="protein sequence ID" value="MBB6084225.1"/>
    <property type="molecule type" value="Genomic_DNA"/>
</dbReference>
<comment type="caution">
    <text evidence="6">The sequence shown here is derived from an EMBL/GenBank/DDBJ whole genome shotgun (WGS) entry which is preliminary data.</text>
</comment>
<dbReference type="CDD" id="cd03219">
    <property type="entry name" value="ABC_Mj1267_LivG_branched"/>
    <property type="match status" value="1"/>
</dbReference>
<keyword evidence="2" id="KW-0472">Membrane</keyword>
<dbReference type="RefSeq" id="WP_043679237.1">
    <property type="nucleotide sequence ID" value="NZ_JACHIB010000012.1"/>
</dbReference>
<reference evidence="6 7" key="1">
    <citation type="submission" date="2020-08" db="EMBL/GenBank/DDBJ databases">
        <title>Genomic Encyclopedia of Type Strains, Phase IV (KMG-IV): sequencing the most valuable type-strain genomes for metagenomic binning, comparative biology and taxonomic classification.</title>
        <authorList>
            <person name="Goeker M."/>
        </authorList>
    </citation>
    <scope>NUCLEOTIDE SEQUENCE [LARGE SCALE GENOMIC DNA]</scope>
    <source>
        <strain evidence="6 7">DSM 12141</strain>
    </source>
</reference>
<feature type="domain" description="ABC transporter" evidence="5">
    <location>
        <begin position="5"/>
        <end position="248"/>
    </location>
</feature>
<dbReference type="PANTHER" id="PTHR45772:SF2">
    <property type="entry name" value="ABC TRANSPORTER ATP-BINDING PROTEIN"/>
    <property type="match status" value="1"/>
</dbReference>
<dbReference type="PROSITE" id="PS50893">
    <property type="entry name" value="ABC_TRANSPORTER_2"/>
    <property type="match status" value="1"/>
</dbReference>
<gene>
    <name evidence="6" type="ORF">HNR28_002270</name>
</gene>
<evidence type="ECO:0000259" key="5">
    <source>
        <dbReference type="PROSITE" id="PS50893"/>
    </source>
</evidence>
<dbReference type="GO" id="GO:0016887">
    <property type="term" value="F:ATP hydrolysis activity"/>
    <property type="evidence" value="ECO:0007669"/>
    <property type="project" value="InterPro"/>
</dbReference>
<dbReference type="InterPro" id="IPR003593">
    <property type="entry name" value="AAA+_ATPase"/>
</dbReference>
<dbReference type="InterPro" id="IPR027417">
    <property type="entry name" value="P-loop_NTPase"/>
</dbReference>
<dbReference type="InterPro" id="IPR003439">
    <property type="entry name" value="ABC_transporter-like_ATP-bd"/>
</dbReference>
<keyword evidence="4 6" id="KW-0067">ATP-binding</keyword>
<dbReference type="InterPro" id="IPR032823">
    <property type="entry name" value="BCA_ABC_TP_C"/>
</dbReference>
<dbReference type="Pfam" id="PF00005">
    <property type="entry name" value="ABC_tran"/>
    <property type="match status" value="1"/>
</dbReference>
<dbReference type="GO" id="GO:0005524">
    <property type="term" value="F:ATP binding"/>
    <property type="evidence" value="ECO:0007669"/>
    <property type="project" value="UniProtKB-KW"/>
</dbReference>
<dbReference type="InterPro" id="IPR051120">
    <property type="entry name" value="ABC_AA/LPS_Transport"/>
</dbReference>
<evidence type="ECO:0000313" key="7">
    <source>
        <dbReference type="Proteomes" id="UP000541136"/>
    </source>
</evidence>
<accession>A0A7W9TNZ6</accession>
<dbReference type="SUPFAM" id="SSF52540">
    <property type="entry name" value="P-loop containing nucleoside triphosphate hydrolases"/>
    <property type="match status" value="1"/>
</dbReference>
<dbReference type="Gene3D" id="3.40.50.300">
    <property type="entry name" value="P-loop containing nucleotide triphosphate hydrolases"/>
    <property type="match status" value="1"/>
</dbReference>
<sequence>MQPLLSIRGLVKRYGGLLVTDHVDLDILPGEIHAVIGPNGAGKTTLISQIMGEIPSDAGTISLGGRSIDALGMAQRVRAGIGRSYQITSVIQRFTVLENVVLAVQGCRGHGFHFWTPAVETPGLADRADELIDLMGLSARRETLAMSLSYGQQRQLEIAMALAAEPKVLLLDEPMAGMGHGDTGSDMMVDLLRRLKSRYGILLIEHDMDAVFSLADRISVLFYGKVICCGDADAIRNSPEVREAYLGDEEVPA</sequence>
<dbReference type="Proteomes" id="UP000541136">
    <property type="component" value="Unassembled WGS sequence"/>
</dbReference>
<organism evidence="6 7">
    <name type="scientific">Castellaniella defragrans</name>
    <name type="common">Alcaligenes defragrans</name>
    <dbReference type="NCBI Taxonomy" id="75697"/>
    <lineage>
        <taxon>Bacteria</taxon>
        <taxon>Pseudomonadati</taxon>
        <taxon>Pseudomonadota</taxon>
        <taxon>Betaproteobacteria</taxon>
        <taxon>Burkholderiales</taxon>
        <taxon>Alcaligenaceae</taxon>
        <taxon>Castellaniella</taxon>
    </lineage>
</organism>
<dbReference type="SMART" id="SM00382">
    <property type="entry name" value="AAA"/>
    <property type="match status" value="1"/>
</dbReference>
<proteinExistence type="predicted"/>
<dbReference type="GO" id="GO:0005886">
    <property type="term" value="C:plasma membrane"/>
    <property type="evidence" value="ECO:0007669"/>
    <property type="project" value="TreeGrafter"/>
</dbReference>
<evidence type="ECO:0000313" key="6">
    <source>
        <dbReference type="EMBL" id="MBB6084225.1"/>
    </source>
</evidence>
<keyword evidence="1" id="KW-0813">Transport</keyword>
<keyword evidence="2" id="KW-1003">Cell membrane</keyword>
<evidence type="ECO:0000256" key="2">
    <source>
        <dbReference type="ARBA" id="ARBA00022475"/>
    </source>
</evidence>